<evidence type="ECO:0000256" key="1">
    <source>
        <dbReference type="SAM" id="MobiDB-lite"/>
    </source>
</evidence>
<keyword evidence="3" id="KW-1185">Reference proteome</keyword>
<reference evidence="2 3" key="1">
    <citation type="journal article" date="2014" name="Nature">
        <title>The genomic substrate for adaptive radiation in African cichlid fish.</title>
        <authorList>
            <person name="Brawand D."/>
            <person name="Wagner C.E."/>
            <person name="Li Y.I."/>
            <person name="Malinsky M."/>
            <person name="Keller I."/>
            <person name="Fan S."/>
            <person name="Simakov O."/>
            <person name="Ng A.Y."/>
            <person name="Lim Z.W."/>
            <person name="Bezault E."/>
            <person name="Turner-Maier J."/>
            <person name="Johnson J."/>
            <person name="Alcazar R."/>
            <person name="Noh H.J."/>
            <person name="Russell P."/>
            <person name="Aken B."/>
            <person name="Alfoldi J."/>
            <person name="Amemiya C."/>
            <person name="Azzouzi N."/>
            <person name="Baroiller J.F."/>
            <person name="Barloy-Hubler F."/>
            <person name="Berlin A."/>
            <person name="Bloomquist R."/>
            <person name="Carleton K.L."/>
            <person name="Conte M.A."/>
            <person name="D'Cotta H."/>
            <person name="Eshel O."/>
            <person name="Gaffney L."/>
            <person name="Galibert F."/>
            <person name="Gante H.F."/>
            <person name="Gnerre S."/>
            <person name="Greuter L."/>
            <person name="Guyon R."/>
            <person name="Haddad N.S."/>
            <person name="Haerty W."/>
            <person name="Harris R.M."/>
            <person name="Hofmann H.A."/>
            <person name="Hourlier T."/>
            <person name="Hulata G."/>
            <person name="Jaffe D.B."/>
            <person name="Lara M."/>
            <person name="Lee A.P."/>
            <person name="MacCallum I."/>
            <person name="Mwaiko S."/>
            <person name="Nikaido M."/>
            <person name="Nishihara H."/>
            <person name="Ozouf-Costaz C."/>
            <person name="Penman D.J."/>
            <person name="Przybylski D."/>
            <person name="Rakotomanga M."/>
            <person name="Renn S.C.P."/>
            <person name="Ribeiro F.J."/>
            <person name="Ron M."/>
            <person name="Salzburger W."/>
            <person name="Sanchez-Pulido L."/>
            <person name="Santos M.E."/>
            <person name="Searle S."/>
            <person name="Sharpe T."/>
            <person name="Swofford R."/>
            <person name="Tan F.J."/>
            <person name="Williams L."/>
            <person name="Young S."/>
            <person name="Yin S."/>
            <person name="Okada N."/>
            <person name="Kocher T.D."/>
            <person name="Miska E.A."/>
            <person name="Lander E.S."/>
            <person name="Venkatesh B."/>
            <person name="Fernald R.D."/>
            <person name="Meyer A."/>
            <person name="Ponting C.P."/>
            <person name="Streelman J.T."/>
            <person name="Lindblad-Toh K."/>
            <person name="Seehausen O."/>
            <person name="Di Palma F."/>
        </authorList>
    </citation>
    <scope>NUCLEOTIDE SEQUENCE</scope>
</reference>
<accession>A0A3P9C9F4</accession>
<dbReference type="Ensembl" id="ENSMZET00005019522.1">
    <property type="protein sequence ID" value="ENSMZEP00005018915.1"/>
    <property type="gene ID" value="ENSMZEG00005014191.1"/>
</dbReference>
<sequence length="80" mass="8907">MLVDDLKIFYLFSFTAYSAQVGGGPHSCHGARGMVHLTQRKLHTYGHTERSQPAARLKPRIPLPWDNSGKCTTESHLTAN</sequence>
<dbReference type="GeneTree" id="ENSGT00940000179349"/>
<feature type="compositionally biased region" description="Polar residues" evidence="1">
    <location>
        <begin position="69"/>
        <end position="80"/>
    </location>
</feature>
<feature type="region of interest" description="Disordered" evidence="1">
    <location>
        <begin position="46"/>
        <end position="80"/>
    </location>
</feature>
<evidence type="ECO:0000313" key="2">
    <source>
        <dbReference type="Ensembl" id="ENSMZEP00005018915.1"/>
    </source>
</evidence>
<dbReference type="Proteomes" id="UP000265160">
    <property type="component" value="LG1"/>
</dbReference>
<evidence type="ECO:0000313" key="3">
    <source>
        <dbReference type="Proteomes" id="UP000265160"/>
    </source>
</evidence>
<proteinExistence type="predicted"/>
<reference evidence="2" key="3">
    <citation type="submission" date="2025-09" db="UniProtKB">
        <authorList>
            <consortium name="Ensembl"/>
        </authorList>
    </citation>
    <scope>IDENTIFICATION</scope>
</reference>
<protein>
    <submittedName>
        <fullName evidence="2">Uncharacterized protein</fullName>
    </submittedName>
</protein>
<name>A0A3P9C9F4_9CICH</name>
<organism evidence="2 3">
    <name type="scientific">Maylandia zebra</name>
    <name type="common">zebra mbuna</name>
    <dbReference type="NCBI Taxonomy" id="106582"/>
    <lineage>
        <taxon>Eukaryota</taxon>
        <taxon>Metazoa</taxon>
        <taxon>Chordata</taxon>
        <taxon>Craniata</taxon>
        <taxon>Vertebrata</taxon>
        <taxon>Euteleostomi</taxon>
        <taxon>Actinopterygii</taxon>
        <taxon>Neopterygii</taxon>
        <taxon>Teleostei</taxon>
        <taxon>Neoteleostei</taxon>
        <taxon>Acanthomorphata</taxon>
        <taxon>Ovalentaria</taxon>
        <taxon>Cichlomorphae</taxon>
        <taxon>Cichliformes</taxon>
        <taxon>Cichlidae</taxon>
        <taxon>African cichlids</taxon>
        <taxon>Pseudocrenilabrinae</taxon>
        <taxon>Haplochromini</taxon>
        <taxon>Maylandia</taxon>
        <taxon>Maylandia zebra complex</taxon>
    </lineage>
</organism>
<dbReference type="AlphaFoldDB" id="A0A3P9C9F4"/>
<reference evidence="2" key="2">
    <citation type="submission" date="2025-08" db="UniProtKB">
        <authorList>
            <consortium name="Ensembl"/>
        </authorList>
    </citation>
    <scope>IDENTIFICATION</scope>
</reference>